<proteinExistence type="predicted"/>
<dbReference type="InterPro" id="IPR000182">
    <property type="entry name" value="GNAT_dom"/>
</dbReference>
<gene>
    <name evidence="3" type="ORF">CAL24_09150</name>
</gene>
<feature type="region of interest" description="Disordered" evidence="1">
    <location>
        <begin position="1"/>
        <end position="22"/>
    </location>
</feature>
<organism evidence="3 4">
    <name type="scientific">Bordetella genomosp. 2</name>
    <dbReference type="NCBI Taxonomy" id="1983456"/>
    <lineage>
        <taxon>Bacteria</taxon>
        <taxon>Pseudomonadati</taxon>
        <taxon>Pseudomonadota</taxon>
        <taxon>Betaproteobacteria</taxon>
        <taxon>Burkholderiales</taxon>
        <taxon>Alcaligenaceae</taxon>
        <taxon>Bordetella</taxon>
    </lineage>
</organism>
<keyword evidence="3" id="KW-0808">Transferase</keyword>
<dbReference type="InterPro" id="IPR051908">
    <property type="entry name" value="Ribosomal_N-acetyltransferase"/>
</dbReference>
<evidence type="ECO:0000259" key="2">
    <source>
        <dbReference type="PROSITE" id="PS51186"/>
    </source>
</evidence>
<dbReference type="AlphaFoldDB" id="A0A261W2Q7"/>
<dbReference type="GO" id="GO:1990189">
    <property type="term" value="F:protein N-terminal-serine acetyltransferase activity"/>
    <property type="evidence" value="ECO:0007669"/>
    <property type="project" value="TreeGrafter"/>
</dbReference>
<comment type="caution">
    <text evidence="3">The sequence shown here is derived from an EMBL/GenBank/DDBJ whole genome shotgun (WGS) entry which is preliminary data.</text>
</comment>
<keyword evidence="4" id="KW-1185">Reference proteome</keyword>
<name>A0A261W2Q7_9BORD</name>
<dbReference type="InterPro" id="IPR016181">
    <property type="entry name" value="Acyl_CoA_acyltransferase"/>
</dbReference>
<dbReference type="PANTHER" id="PTHR43441:SF2">
    <property type="entry name" value="FAMILY ACETYLTRANSFERASE, PUTATIVE (AFU_ORTHOLOGUE AFUA_7G00850)-RELATED"/>
    <property type="match status" value="1"/>
</dbReference>
<dbReference type="Pfam" id="PF13302">
    <property type="entry name" value="Acetyltransf_3"/>
    <property type="match status" value="1"/>
</dbReference>
<dbReference type="PROSITE" id="PS51186">
    <property type="entry name" value="GNAT"/>
    <property type="match status" value="1"/>
</dbReference>
<evidence type="ECO:0000313" key="4">
    <source>
        <dbReference type="Proteomes" id="UP000215633"/>
    </source>
</evidence>
<dbReference type="EMBL" id="NEVT01000003">
    <property type="protein sequence ID" value="OZI80150.1"/>
    <property type="molecule type" value="Genomic_DNA"/>
</dbReference>
<dbReference type="Gene3D" id="3.40.630.30">
    <property type="match status" value="1"/>
</dbReference>
<reference evidence="4" key="1">
    <citation type="submission" date="2017-05" db="EMBL/GenBank/DDBJ databases">
        <title>Complete and WGS of Bordetella genogroups.</title>
        <authorList>
            <person name="Spilker T."/>
            <person name="Lipuma J."/>
        </authorList>
    </citation>
    <scope>NUCLEOTIDE SEQUENCE [LARGE SCALE GENOMIC DNA]</scope>
    <source>
        <strain evidence="4">AU8256</strain>
    </source>
</reference>
<dbReference type="PANTHER" id="PTHR43441">
    <property type="entry name" value="RIBOSOMAL-PROTEIN-SERINE ACETYLTRANSFERASE"/>
    <property type="match status" value="1"/>
</dbReference>
<feature type="domain" description="N-acetyltransferase" evidence="2">
    <location>
        <begin position="37"/>
        <end position="200"/>
    </location>
</feature>
<evidence type="ECO:0000256" key="1">
    <source>
        <dbReference type="SAM" id="MobiDB-lite"/>
    </source>
</evidence>
<protein>
    <submittedName>
        <fullName evidence="3">GNAT family N-acetyltransferase</fullName>
    </submittedName>
</protein>
<dbReference type="GO" id="GO:0008999">
    <property type="term" value="F:protein-N-terminal-alanine acetyltransferase activity"/>
    <property type="evidence" value="ECO:0007669"/>
    <property type="project" value="TreeGrafter"/>
</dbReference>
<sequence length="232" mass="25716">MRRETETAQCPGPVQPGAGDVNAAPFPQRVPLAGSAVVLEPLADSHVDELWRCAEGADTSWHYLRYGPFPDRDALRDQVRALANRSHQPFWAVCPLPDGRARGWLSLCDICPEDAALELGSIWFSTALQRSRAGTEAVFLLLRYAFDGLGYRRVAWRCLADNAASMASAQRYGFKPEGVWRSVVNVKGRRGDIAWHSMLADEWPGRRDALQAWLAPSNFDSAGLPRSRLARA</sequence>
<evidence type="ECO:0000313" key="3">
    <source>
        <dbReference type="EMBL" id="OZI80150.1"/>
    </source>
</evidence>
<accession>A0A261W2Q7</accession>
<dbReference type="SUPFAM" id="SSF55729">
    <property type="entry name" value="Acyl-CoA N-acyltransferases (Nat)"/>
    <property type="match status" value="1"/>
</dbReference>
<dbReference type="Proteomes" id="UP000215633">
    <property type="component" value="Unassembled WGS sequence"/>
</dbReference>